<feature type="domain" description="Carboxylesterase type B" evidence="3">
    <location>
        <begin position="20"/>
        <end position="516"/>
    </location>
</feature>
<dbReference type="Proteomes" id="UP000694843">
    <property type="component" value="Unplaced"/>
</dbReference>
<organism evidence="4 5">
    <name type="scientific">Hyalella azteca</name>
    <name type="common">Amphipod</name>
    <dbReference type="NCBI Taxonomy" id="294128"/>
    <lineage>
        <taxon>Eukaryota</taxon>
        <taxon>Metazoa</taxon>
        <taxon>Ecdysozoa</taxon>
        <taxon>Arthropoda</taxon>
        <taxon>Crustacea</taxon>
        <taxon>Multicrustacea</taxon>
        <taxon>Malacostraca</taxon>
        <taxon>Eumalacostraca</taxon>
        <taxon>Peracarida</taxon>
        <taxon>Amphipoda</taxon>
        <taxon>Senticaudata</taxon>
        <taxon>Talitrida</taxon>
        <taxon>Talitroidea</taxon>
        <taxon>Hyalellidae</taxon>
        <taxon>Hyalella</taxon>
    </lineage>
</organism>
<feature type="signal peptide" evidence="2">
    <location>
        <begin position="1"/>
        <end position="18"/>
    </location>
</feature>
<protein>
    <submittedName>
        <fullName evidence="5">Carboxylesterase 5A-like</fullName>
    </submittedName>
</protein>
<dbReference type="KEGG" id="hazt:108676750"/>
<accession>A0A8B7P5K4</accession>
<proteinExistence type="predicted"/>
<gene>
    <name evidence="5" type="primary">LOC108676750</name>
</gene>
<dbReference type="OMA" id="WIRPTHS"/>
<dbReference type="InterPro" id="IPR050309">
    <property type="entry name" value="Type-B_Carboxylest/Lipase"/>
</dbReference>
<feature type="chain" id="PRO_5037023450" evidence="2">
    <location>
        <begin position="19"/>
        <end position="564"/>
    </location>
</feature>
<sequence length="564" mass="62401">MRMIVAALALLWAAGGEGVVVDVTGGAVLGAEETSAGGRRFFAFRHVPYAGFVEGEFRFEPPKPVVPWTGTLNCQDAGPVCAQGGMGVVQGEEDCLHLSVYTPQLLGEASAKLPVLVWLPGGAFIVSGANAYDPALLMDRDVVLVVPQYRLGIYGFYYAFSEAPGNYGLLDQVAALQWVQQNIGQFGGDPSRVTLAGDCAGGASALYHMISPLSEGLFHRVLAVSGTALAPWATSHNSHRSMLVLTNYLKCARADTAAMMNCIRSQPVETLLEAQMFMLEARDLFVGNGNFAPAVQAQVVKRNESQFVLEPPVISFMEGRFSEVPVLLVTSKDVGNYILDMSLYEWMQYIEEEKELSTDEIMSIIIKELHVEEGSEAEALIWRQYFKDRKGRPNVERIPAIAQLLGDALYNTGLLHTARYLNDKVSTRILRFDFEDGPHSFYKRHPDPALAPPVPPGAGHCDELSYFLPDHHEPFTSEKQERVSQIMLDVVDDFVNAREPKTSWPTVTDEGLECIVVTSDGELTTDVFLPPDRVRAAEEIFLQQHKIELFRYKQDKEKGQHDEL</sequence>
<name>A0A8B7P5K4_HYAAZ</name>
<dbReference type="InterPro" id="IPR002018">
    <property type="entry name" value="CarbesteraseB"/>
</dbReference>
<reference evidence="5" key="1">
    <citation type="submission" date="2025-08" db="UniProtKB">
        <authorList>
            <consortium name="RefSeq"/>
        </authorList>
    </citation>
    <scope>IDENTIFICATION</scope>
    <source>
        <tissue evidence="5">Whole organism</tissue>
    </source>
</reference>
<evidence type="ECO:0000259" key="3">
    <source>
        <dbReference type="Pfam" id="PF00135"/>
    </source>
</evidence>
<evidence type="ECO:0000256" key="1">
    <source>
        <dbReference type="ARBA" id="ARBA00023180"/>
    </source>
</evidence>
<dbReference type="Gene3D" id="3.40.50.1820">
    <property type="entry name" value="alpha/beta hydrolase"/>
    <property type="match status" value="1"/>
</dbReference>
<evidence type="ECO:0000256" key="2">
    <source>
        <dbReference type="SAM" id="SignalP"/>
    </source>
</evidence>
<dbReference type="GeneID" id="108676750"/>
<dbReference type="RefSeq" id="XP_018020371.2">
    <property type="nucleotide sequence ID" value="XM_018164882.2"/>
</dbReference>
<dbReference type="AlphaFoldDB" id="A0A8B7P5K4"/>
<dbReference type="SUPFAM" id="SSF53474">
    <property type="entry name" value="alpha/beta-Hydrolases"/>
    <property type="match status" value="1"/>
</dbReference>
<dbReference type="OrthoDB" id="6846267at2759"/>
<evidence type="ECO:0000313" key="5">
    <source>
        <dbReference type="RefSeq" id="XP_018020371.2"/>
    </source>
</evidence>
<dbReference type="InterPro" id="IPR029058">
    <property type="entry name" value="AB_hydrolase_fold"/>
</dbReference>
<keyword evidence="4" id="KW-1185">Reference proteome</keyword>
<keyword evidence="2" id="KW-0732">Signal</keyword>
<dbReference type="PANTHER" id="PTHR11559">
    <property type="entry name" value="CARBOXYLESTERASE"/>
    <property type="match status" value="1"/>
</dbReference>
<keyword evidence="1" id="KW-0325">Glycoprotein</keyword>
<evidence type="ECO:0000313" key="4">
    <source>
        <dbReference type="Proteomes" id="UP000694843"/>
    </source>
</evidence>
<dbReference type="Pfam" id="PF00135">
    <property type="entry name" value="COesterase"/>
    <property type="match status" value="1"/>
</dbReference>